<dbReference type="SUPFAM" id="SSF81324">
    <property type="entry name" value="Voltage-gated potassium channels"/>
    <property type="match status" value="1"/>
</dbReference>
<keyword evidence="2" id="KW-0813">Transport</keyword>
<dbReference type="Pfam" id="PF00520">
    <property type="entry name" value="Ion_trans"/>
    <property type="match status" value="1"/>
</dbReference>
<dbReference type="GO" id="GO:0016020">
    <property type="term" value="C:membrane"/>
    <property type="evidence" value="ECO:0007669"/>
    <property type="project" value="UniProtKB-SubCell"/>
</dbReference>
<gene>
    <name evidence="11" type="ORF">PoB_005670700</name>
</gene>
<reference evidence="11 12" key="1">
    <citation type="journal article" date="2021" name="Elife">
        <title>Chloroplast acquisition without the gene transfer in kleptoplastic sea slugs, Plakobranchus ocellatus.</title>
        <authorList>
            <person name="Maeda T."/>
            <person name="Takahashi S."/>
            <person name="Yoshida T."/>
            <person name="Shimamura S."/>
            <person name="Takaki Y."/>
            <person name="Nagai Y."/>
            <person name="Toyoda A."/>
            <person name="Suzuki Y."/>
            <person name="Arimoto A."/>
            <person name="Ishii H."/>
            <person name="Satoh N."/>
            <person name="Nishiyama T."/>
            <person name="Hasebe M."/>
            <person name="Maruyama T."/>
            <person name="Minagawa J."/>
            <person name="Obokata J."/>
            <person name="Shigenobu S."/>
        </authorList>
    </citation>
    <scope>NUCLEOTIDE SEQUENCE [LARGE SCALE GENOMIC DNA]</scope>
</reference>
<dbReference type="InterPro" id="IPR000595">
    <property type="entry name" value="cNMP-bd_dom"/>
</dbReference>
<dbReference type="Gene3D" id="1.10.287.630">
    <property type="entry name" value="Helix hairpin bin"/>
    <property type="match status" value="1"/>
</dbReference>
<keyword evidence="12" id="KW-1185">Reference proteome</keyword>
<feature type="transmembrane region" description="Helical" evidence="9">
    <location>
        <begin position="59"/>
        <end position="78"/>
    </location>
</feature>
<keyword evidence="8" id="KW-0407">Ion channel</keyword>
<dbReference type="PANTHER" id="PTHR45638:SF13">
    <property type="entry name" value="CYCLIC NUCLEOTIDE-BINDING DOMAIN-CONTAINING PROTEIN"/>
    <property type="match status" value="1"/>
</dbReference>
<sequence>MYAFNHNIIEISFHPCTPQSFLTPGVSILSYPLKYNDQACEMWPVLNNWSVDPESAAAFYWKAAVILAVIYNCIIVITRMAFEELRDEPIFLALDILCDVIYVLDLFVEARTSFLSEGLVITEARETWQHFKQQSYFRSDLLAICPIQIISWIIGSFMWLLPFYGSTICGMWSYAAQWAGLRINRLLKYHTMEEFFQKTESRTNKPNILRAFKLGTQLSLVIHWFACLYYMLSEYEGLGSNDWVYPKDPVPVVFSRKYIKCMFWSVMTLTTIGERPPPQTEVEYIFTGLTFLIGVFVFAAVVGNVGDVISNMNAARRDFQARMDQIKFFMDHRKVPEHLQNRVKRWAEYTWSRTNCIDEPSVLQLLPDRLRTEVAIHVHLDVLKKVSIFKDCEEGLLRELVLKLRPQIFSPGDYICRIGEIGRDMYIINHGKVEILFPEEETGLMKQVSVMHPGGFFGEISLLKLDEGHNRLGI</sequence>
<dbReference type="SUPFAM" id="SSF51206">
    <property type="entry name" value="cAMP-binding domain-like"/>
    <property type="match status" value="1"/>
</dbReference>
<dbReference type="InterPro" id="IPR018488">
    <property type="entry name" value="cNMP-bd_CS"/>
</dbReference>
<comment type="subcellular location">
    <subcellularLocation>
        <location evidence="1">Membrane</location>
        <topology evidence="1">Multi-pass membrane protein</topology>
    </subcellularLocation>
</comment>
<organism evidence="11 12">
    <name type="scientific">Plakobranchus ocellatus</name>
    <dbReference type="NCBI Taxonomy" id="259542"/>
    <lineage>
        <taxon>Eukaryota</taxon>
        <taxon>Metazoa</taxon>
        <taxon>Spiralia</taxon>
        <taxon>Lophotrochozoa</taxon>
        <taxon>Mollusca</taxon>
        <taxon>Gastropoda</taxon>
        <taxon>Heterobranchia</taxon>
        <taxon>Euthyneura</taxon>
        <taxon>Panpulmonata</taxon>
        <taxon>Sacoglossa</taxon>
        <taxon>Placobranchoidea</taxon>
        <taxon>Plakobranchidae</taxon>
        <taxon>Plakobranchus</taxon>
    </lineage>
</organism>
<dbReference type="InterPro" id="IPR005821">
    <property type="entry name" value="Ion_trans_dom"/>
</dbReference>
<evidence type="ECO:0000256" key="7">
    <source>
        <dbReference type="ARBA" id="ARBA00023286"/>
    </source>
</evidence>
<dbReference type="Pfam" id="PF00027">
    <property type="entry name" value="cNMP_binding"/>
    <property type="match status" value="1"/>
</dbReference>
<evidence type="ECO:0000256" key="9">
    <source>
        <dbReference type="SAM" id="Phobius"/>
    </source>
</evidence>
<protein>
    <submittedName>
        <fullName evidence="11">Cyclic nucleotide-gated cation channel</fullName>
    </submittedName>
</protein>
<proteinExistence type="predicted"/>
<evidence type="ECO:0000256" key="2">
    <source>
        <dbReference type="ARBA" id="ARBA00022448"/>
    </source>
</evidence>
<dbReference type="InterPro" id="IPR003938">
    <property type="entry name" value="K_chnl_volt-dep_EAG/ELK/ERG"/>
</dbReference>
<dbReference type="PROSITE" id="PS00888">
    <property type="entry name" value="CNMP_BINDING_1"/>
    <property type="match status" value="1"/>
</dbReference>
<feature type="transmembrane region" description="Helical" evidence="9">
    <location>
        <begin position="141"/>
        <end position="161"/>
    </location>
</feature>
<keyword evidence="4 9" id="KW-1133">Transmembrane helix</keyword>
<dbReference type="InterPro" id="IPR014710">
    <property type="entry name" value="RmlC-like_jellyroll"/>
</dbReference>
<dbReference type="Gene3D" id="1.10.287.70">
    <property type="match status" value="1"/>
</dbReference>
<dbReference type="Proteomes" id="UP000735302">
    <property type="component" value="Unassembled WGS sequence"/>
</dbReference>
<dbReference type="CDD" id="cd00038">
    <property type="entry name" value="CAP_ED"/>
    <property type="match status" value="1"/>
</dbReference>
<keyword evidence="6 9" id="KW-0472">Membrane</keyword>
<dbReference type="AlphaFoldDB" id="A0AAV4CFP4"/>
<dbReference type="Gene3D" id="2.60.120.10">
    <property type="entry name" value="Jelly Rolls"/>
    <property type="match status" value="1"/>
</dbReference>
<comment type="caution">
    <text evidence="11">The sequence shown here is derived from an EMBL/GenBank/DDBJ whole genome shotgun (WGS) entry which is preliminary data.</text>
</comment>
<dbReference type="GO" id="GO:0005221">
    <property type="term" value="F:intracellularly cyclic nucleotide-activated monoatomic cation channel activity"/>
    <property type="evidence" value="ECO:0007669"/>
    <property type="project" value="InterPro"/>
</dbReference>
<evidence type="ECO:0000313" key="12">
    <source>
        <dbReference type="Proteomes" id="UP000735302"/>
    </source>
</evidence>
<evidence type="ECO:0000313" key="11">
    <source>
        <dbReference type="EMBL" id="GFO30202.1"/>
    </source>
</evidence>
<evidence type="ECO:0000256" key="8">
    <source>
        <dbReference type="ARBA" id="ARBA00023303"/>
    </source>
</evidence>
<evidence type="ECO:0000256" key="5">
    <source>
        <dbReference type="ARBA" id="ARBA00023065"/>
    </source>
</evidence>
<name>A0AAV4CFP4_9GAST</name>
<dbReference type="InterPro" id="IPR050866">
    <property type="entry name" value="CNG_cation_channel"/>
</dbReference>
<dbReference type="EMBL" id="BLXT01006232">
    <property type="protein sequence ID" value="GFO30202.1"/>
    <property type="molecule type" value="Genomic_DNA"/>
</dbReference>
<dbReference type="GO" id="GO:0005249">
    <property type="term" value="F:voltage-gated potassium channel activity"/>
    <property type="evidence" value="ECO:0007669"/>
    <property type="project" value="InterPro"/>
</dbReference>
<dbReference type="GO" id="GO:0044877">
    <property type="term" value="F:protein-containing complex binding"/>
    <property type="evidence" value="ECO:0007669"/>
    <property type="project" value="TreeGrafter"/>
</dbReference>
<evidence type="ECO:0000256" key="4">
    <source>
        <dbReference type="ARBA" id="ARBA00022989"/>
    </source>
</evidence>
<evidence type="ECO:0000256" key="3">
    <source>
        <dbReference type="ARBA" id="ARBA00022692"/>
    </source>
</evidence>
<dbReference type="PANTHER" id="PTHR45638">
    <property type="entry name" value="CYCLIC NUCLEOTIDE-GATED CATION CHANNEL SUBUNIT A"/>
    <property type="match status" value="1"/>
</dbReference>
<dbReference type="PRINTS" id="PR01463">
    <property type="entry name" value="EAGCHANLFMLY"/>
</dbReference>
<keyword evidence="5" id="KW-0406">Ion transport</keyword>
<feature type="transmembrane region" description="Helical" evidence="9">
    <location>
        <begin position="284"/>
        <end position="306"/>
    </location>
</feature>
<keyword evidence="3 9" id="KW-0812">Transmembrane</keyword>
<dbReference type="PROSITE" id="PS50042">
    <property type="entry name" value="CNMP_BINDING_3"/>
    <property type="match status" value="1"/>
</dbReference>
<accession>A0AAV4CFP4</accession>
<keyword evidence="7" id="KW-1071">Ligand-gated ion channel</keyword>
<evidence type="ECO:0000256" key="1">
    <source>
        <dbReference type="ARBA" id="ARBA00004141"/>
    </source>
</evidence>
<evidence type="ECO:0000259" key="10">
    <source>
        <dbReference type="PROSITE" id="PS50042"/>
    </source>
</evidence>
<dbReference type="FunFam" id="1.10.287.630:FF:000001">
    <property type="entry name" value="Cyclic nucleotide-gated channel alpha 3"/>
    <property type="match status" value="1"/>
</dbReference>
<dbReference type="InterPro" id="IPR018490">
    <property type="entry name" value="cNMP-bd_dom_sf"/>
</dbReference>
<evidence type="ECO:0000256" key="6">
    <source>
        <dbReference type="ARBA" id="ARBA00023136"/>
    </source>
</evidence>
<feature type="domain" description="Cyclic nucleotide-binding" evidence="10">
    <location>
        <begin position="388"/>
        <end position="474"/>
    </location>
</feature>